<keyword evidence="5" id="KW-0813">Transport</keyword>
<evidence type="ECO:0000256" key="8">
    <source>
        <dbReference type="ARBA" id="ARBA00023055"/>
    </source>
</evidence>
<dbReference type="GO" id="GO:0000422">
    <property type="term" value="P:autophagy of mitochondrion"/>
    <property type="evidence" value="ECO:0007669"/>
    <property type="project" value="TreeGrafter"/>
</dbReference>
<comment type="catalytic activity">
    <reaction evidence="12">
        <text>a 1,2-diacyl-sn-glycero-3-phosphocholine(in) = a 1,2-diacyl-sn-glycero-3-phosphocholine(out)</text>
        <dbReference type="Rhea" id="RHEA:38571"/>
        <dbReference type="ChEBI" id="CHEBI:57643"/>
    </reaction>
</comment>
<reference evidence="14" key="1">
    <citation type="submission" date="2023-08" db="EMBL/GenBank/DDBJ databases">
        <title>Black Yeasts Isolated from many extreme environments.</title>
        <authorList>
            <person name="Coleine C."/>
            <person name="Stajich J.E."/>
            <person name="Selbmann L."/>
        </authorList>
    </citation>
    <scope>NUCLEOTIDE SEQUENCE</scope>
    <source>
        <strain evidence="14">CCFEE 5401</strain>
    </source>
</reference>
<keyword evidence="9" id="KW-0472">Membrane</keyword>
<evidence type="ECO:0000256" key="12">
    <source>
        <dbReference type="ARBA" id="ARBA00024631"/>
    </source>
</evidence>
<dbReference type="PANTHER" id="PTHR13190">
    <property type="entry name" value="AUTOPHAGY-RELATED 2, ISOFORM A"/>
    <property type="match status" value="1"/>
</dbReference>
<evidence type="ECO:0000256" key="4">
    <source>
        <dbReference type="ARBA" id="ARBA00018070"/>
    </source>
</evidence>
<dbReference type="GO" id="GO:0005789">
    <property type="term" value="C:endoplasmic reticulum membrane"/>
    <property type="evidence" value="ECO:0007669"/>
    <property type="project" value="UniProtKB-SubCell"/>
</dbReference>
<evidence type="ECO:0000256" key="3">
    <source>
        <dbReference type="ARBA" id="ARBA00009714"/>
    </source>
</evidence>
<feature type="compositionally biased region" description="Basic and acidic residues" evidence="13">
    <location>
        <begin position="556"/>
        <end position="574"/>
    </location>
</feature>
<dbReference type="GO" id="GO:0061709">
    <property type="term" value="P:reticulophagy"/>
    <property type="evidence" value="ECO:0007669"/>
    <property type="project" value="TreeGrafter"/>
</dbReference>
<feature type="compositionally biased region" description="Basic and acidic residues" evidence="13">
    <location>
        <begin position="687"/>
        <end position="707"/>
    </location>
</feature>
<feature type="region of interest" description="Disordered" evidence="13">
    <location>
        <begin position="1995"/>
        <end position="2021"/>
    </location>
</feature>
<dbReference type="GO" id="GO:0034045">
    <property type="term" value="C:phagophore assembly site membrane"/>
    <property type="evidence" value="ECO:0007669"/>
    <property type="project" value="UniProtKB-SubCell"/>
</dbReference>
<evidence type="ECO:0000256" key="10">
    <source>
        <dbReference type="ARBA" id="ARBA00024479"/>
    </source>
</evidence>
<dbReference type="GO" id="GO:0061723">
    <property type="term" value="P:glycophagy"/>
    <property type="evidence" value="ECO:0007669"/>
    <property type="project" value="TreeGrafter"/>
</dbReference>
<comment type="catalytic activity">
    <reaction evidence="10">
        <text>a 1,2-diacyl-sn-glycero-3-phospho-L-serine(in) = a 1,2-diacyl-sn-glycero-3-phospho-L-serine(out)</text>
        <dbReference type="Rhea" id="RHEA:38663"/>
        <dbReference type="ChEBI" id="CHEBI:57262"/>
    </reaction>
</comment>
<dbReference type="PANTHER" id="PTHR13190:SF1">
    <property type="entry name" value="AUTOPHAGY-RELATED 2, ISOFORM A"/>
    <property type="match status" value="1"/>
</dbReference>
<dbReference type="GO" id="GO:0043495">
    <property type="term" value="F:protein-membrane adaptor activity"/>
    <property type="evidence" value="ECO:0007669"/>
    <property type="project" value="TreeGrafter"/>
</dbReference>
<name>A0AAN7TC34_9PEZI</name>
<feature type="region of interest" description="Disordered" evidence="13">
    <location>
        <begin position="676"/>
        <end position="707"/>
    </location>
</feature>
<dbReference type="Pfam" id="PF13329">
    <property type="entry name" value="ATG2_CAD"/>
    <property type="match status" value="1"/>
</dbReference>
<keyword evidence="6" id="KW-0256">Endoplasmic reticulum</keyword>
<feature type="compositionally biased region" description="Low complexity" evidence="13">
    <location>
        <begin position="410"/>
        <end position="427"/>
    </location>
</feature>
<evidence type="ECO:0000256" key="7">
    <source>
        <dbReference type="ARBA" id="ARBA00023006"/>
    </source>
</evidence>
<dbReference type="GO" id="GO:0000045">
    <property type="term" value="P:autophagosome assembly"/>
    <property type="evidence" value="ECO:0007669"/>
    <property type="project" value="TreeGrafter"/>
</dbReference>
<evidence type="ECO:0000256" key="11">
    <source>
        <dbReference type="ARBA" id="ARBA00024615"/>
    </source>
</evidence>
<comment type="caution">
    <text evidence="14">The sequence shown here is derived from an EMBL/GenBank/DDBJ whole genome shotgun (WGS) entry which is preliminary data.</text>
</comment>
<accession>A0AAN7TC34</accession>
<dbReference type="EMBL" id="JAVRRL010000056">
    <property type="protein sequence ID" value="KAK5109931.1"/>
    <property type="molecule type" value="Genomic_DNA"/>
</dbReference>
<feature type="region of interest" description="Disordered" evidence="13">
    <location>
        <begin position="640"/>
        <end position="662"/>
    </location>
</feature>
<feature type="compositionally biased region" description="Polar residues" evidence="13">
    <location>
        <begin position="676"/>
        <end position="686"/>
    </location>
</feature>
<feature type="compositionally biased region" description="Acidic residues" evidence="13">
    <location>
        <begin position="509"/>
        <end position="519"/>
    </location>
</feature>
<proteinExistence type="inferred from homology"/>
<evidence type="ECO:0000256" key="9">
    <source>
        <dbReference type="ARBA" id="ARBA00023136"/>
    </source>
</evidence>
<feature type="region of interest" description="Disordered" evidence="13">
    <location>
        <begin position="546"/>
        <end position="616"/>
    </location>
</feature>
<dbReference type="InterPro" id="IPR026849">
    <property type="entry name" value="ATG2"/>
</dbReference>
<feature type="compositionally biased region" description="Polar residues" evidence="13">
    <location>
        <begin position="737"/>
        <end position="754"/>
    </location>
</feature>
<evidence type="ECO:0000256" key="13">
    <source>
        <dbReference type="SAM" id="MobiDB-lite"/>
    </source>
</evidence>
<comment type="catalytic activity">
    <reaction evidence="11">
        <text>a 1,2-diacyl-sn-glycero-3-phosphoethanolamine(in) = a 1,2-diacyl-sn-glycero-3-phosphoethanolamine(out)</text>
        <dbReference type="Rhea" id="RHEA:38895"/>
        <dbReference type="ChEBI" id="CHEBI:64612"/>
    </reaction>
</comment>
<comment type="similarity">
    <text evidence="3">Belongs to the ATG2 family.</text>
</comment>
<feature type="region of interest" description="Disordered" evidence="13">
    <location>
        <begin position="116"/>
        <end position="143"/>
    </location>
</feature>
<feature type="region of interest" description="Disordered" evidence="13">
    <location>
        <begin position="370"/>
        <end position="519"/>
    </location>
</feature>
<evidence type="ECO:0000313" key="15">
    <source>
        <dbReference type="Proteomes" id="UP001310890"/>
    </source>
</evidence>
<keyword evidence="7" id="KW-0072">Autophagy</keyword>
<dbReference type="GO" id="GO:0006869">
    <property type="term" value="P:lipid transport"/>
    <property type="evidence" value="ECO:0007669"/>
    <property type="project" value="UniProtKB-KW"/>
</dbReference>
<sequence length="2125" mass="232419">MTSWWQKKLFQYTISHLGLFEDGAFNIDDLNLSWGRRSTIELRNLPFNTVRIAQLLQLPPSLRIEAAKLLHLRLTVPVNLSGIEAEADGIEVTVRLIQENESTETGKSKAKLSVFSETPNHRKSHRRIHSSHGRRGSSDLDADLHIPTTDELAKSFLLDEPLHERQKLEASLVASAKSIDESAVSDSSESDNELGIGSAVPNLLSVWLQRIVDQAHVQVKNIVVKLHTETGSDGPDSLPLTMRLHVTSVDLAPIDSTLQNEGSRRNVEVREVSVDLLKAQDVSSVFSNTSPIASKRQPHTSSQKSLPTDGGESITARHAGYDNDQGPVDENLPVDAFDSGIPHEFTPHHGTEFENTSVHDLLQASELDIQPGDDNISWGSRRSKSSGPAEDLWSSMASEDDSPESLLLERTSTPRASPSRSVSPAVTRSRRAVSPYGRGTQSPGSRPQLEEIPKTQGFQSSPGFWPAAHHSHRTTFEPSTPGHAQDEEDPMDNKRVAVKSARRSHYDSQDDAELMPADSDTDDLIQSKMYTHEEAESLYMSAMTQGPGRAVPGGWEPEHEVDDHGGRPEVHPQVELDGETYSHAYSSPADRDSQVYGETATPRAASPTRSASPIQDEHMRSVQLVNVHRVSIWLSLDAHGSSHDASTMPPAAPKQQPGPKATVSMPGTFSAYSGMVASSHSTQSLNMEKDQTHKEQQPDDHSGTRRKVDVMFGSVVVSTDLTSCRLLSSVVSMATRTLESEHGSPSTRPQSANAASRRPVDMPVAVRVEQLHFSLTEQLQAGQRSTADVGLVTLECRGLAMSHSAYASDLKIGSVDAWISGSKLLTFDTLAPVGESTILTDTTNVVAVNIYNNKLTVRNQPVYEVHLMTMPIRLDFDLVAIDDTLSSLGGLSGIIEMSSTPSAHPTVSYSPRESRRPAKGVRFAGDTQGAPSGPEVKVNGRISGINVSLHGETCGIKLETSTLKVVYREKQSSTTAEHVVLTGPYLSQEQDPAVSVALHTLRLDQFQSPGDRDLERLISLLTPSKDKYDTDNDILLDTLLRQRRKGSLLRASIGEIKVKVGNYQCLKALSNLGKELSRLSAVAKYLPEDDRPGLLSLLRIGQVKAVFPVNDKFGRMQVVVKELLCAHVGLPALSALSVGGISAARDDSGVGLIHALVPLTGVEALPMIMARTLGDEAEPTIKVKLFNICLEYDVPTVMALIGNPDTDAEELVLNLVESVAGLATPRLVTTSAETIHSTRAAATKRTNVKLLIHDCGLGLTPAKGVAKGLLILTDAKASTMFPPCDLVMTSLELRKAAMFVVDNRNNSNTTVAAPSRSASVNTATSSRVSSSLASQGYASIASIMTARISVSIEEDKNSALKAVEVNVSSELLLLETCADSTQTLFAILGGLAPPSPPSKQPKYLTQPMTIEDMMASFTGEPMPRPIPSRETLFDMDKQGNDTDNVLGRPELYEEVDDLLADSEMTSSLYGPISGVFGNVDHAEDDDGLDVFPETVESLLEDDPFEMPISPTDMPMSDGALMRDLAKQCKSVPHTEAVNLGFCGIEDLGFEALPGLGSHNRFNHPFTRPKVNSRRAKARLPFQLKVRDTHVIWNLHDGYDWQRTRDGIEQVVQQVEARAEERVARRHRSHNPEEEEDSVIGDFLFNSIYVGVPNTHDAQELRRQINRGIDDMVSETESVPISGISRPTAFSASGRPLRQQHRRRLKLERSKAHKIAFELKGLAVDIMLFPEEKKDTVNAIDLRVRDFEVFDNLPTSTWRKFLTCLHNDVNTREIAKPMAHIEVQTVRTLQDLAATELVIHVSLLPLKLHVDQDALDFVARFFEFKDDTAAAAPVDPNDQPFIQRLEVETVDLQLDYKPRRIDYGGLRSGHTTELMNIIALEAANISLKHAIIYGMKGFDPLHKTLNDIWMPDVKRNQLPTVLAGLAPMRSLVNIGSGVRDVIAIPIREYRKDGRIVRSIQKGALQFGKTTTSELARLGAKLAIGTQTMLQGAEGMLSPVSGSSSSRRVSNEQGWYDTAEESDEHEQRRISAYADQPIGVLSGLRSARLHLERDLLTAKDAFIAVQGEVMESGSPGAAAAAVARYAPTLILRPVIGATRAVGTTLLGVGNQIDRRGLRRMEDKYKRR</sequence>
<evidence type="ECO:0000256" key="5">
    <source>
        <dbReference type="ARBA" id="ARBA00022448"/>
    </source>
</evidence>
<evidence type="ECO:0000256" key="2">
    <source>
        <dbReference type="ARBA" id="ARBA00004623"/>
    </source>
</evidence>
<dbReference type="GO" id="GO:0061908">
    <property type="term" value="C:phagophore"/>
    <property type="evidence" value="ECO:0007669"/>
    <property type="project" value="TreeGrafter"/>
</dbReference>
<feature type="compositionally biased region" description="Basic residues" evidence="13">
    <location>
        <begin position="121"/>
        <end position="135"/>
    </location>
</feature>
<feature type="region of interest" description="Disordered" evidence="13">
    <location>
        <begin position="737"/>
        <end position="758"/>
    </location>
</feature>
<feature type="region of interest" description="Disordered" evidence="13">
    <location>
        <begin position="288"/>
        <end position="352"/>
    </location>
</feature>
<organism evidence="14 15">
    <name type="scientific">Meristemomyces frigidus</name>
    <dbReference type="NCBI Taxonomy" id="1508187"/>
    <lineage>
        <taxon>Eukaryota</taxon>
        <taxon>Fungi</taxon>
        <taxon>Dikarya</taxon>
        <taxon>Ascomycota</taxon>
        <taxon>Pezizomycotina</taxon>
        <taxon>Dothideomycetes</taxon>
        <taxon>Dothideomycetidae</taxon>
        <taxon>Mycosphaerellales</taxon>
        <taxon>Teratosphaeriaceae</taxon>
        <taxon>Meristemomyces</taxon>
    </lineage>
</organism>
<evidence type="ECO:0000256" key="1">
    <source>
        <dbReference type="ARBA" id="ARBA00004406"/>
    </source>
</evidence>
<gene>
    <name evidence="14" type="ORF">LTR62_006420</name>
</gene>
<evidence type="ECO:0000313" key="14">
    <source>
        <dbReference type="EMBL" id="KAK5109931.1"/>
    </source>
</evidence>
<evidence type="ECO:0000256" key="6">
    <source>
        <dbReference type="ARBA" id="ARBA00022824"/>
    </source>
</evidence>
<dbReference type="GO" id="GO:0032266">
    <property type="term" value="F:phosphatidylinositol-3-phosphate binding"/>
    <property type="evidence" value="ECO:0007669"/>
    <property type="project" value="TreeGrafter"/>
</dbReference>
<feature type="compositionally biased region" description="Low complexity" evidence="13">
    <location>
        <begin position="1996"/>
        <end position="2006"/>
    </location>
</feature>
<dbReference type="GO" id="GO:0034727">
    <property type="term" value="P:piecemeal microautophagy of the nucleus"/>
    <property type="evidence" value="ECO:0007669"/>
    <property type="project" value="TreeGrafter"/>
</dbReference>
<comment type="subcellular location">
    <subcellularLocation>
        <location evidence="1">Endoplasmic reticulum membrane</location>
        <topology evidence="1">Peripheral membrane protein</topology>
    </subcellularLocation>
    <subcellularLocation>
        <location evidence="2">Preautophagosomal structure membrane</location>
        <topology evidence="2">Peripheral membrane protein</topology>
    </subcellularLocation>
</comment>
<dbReference type="Proteomes" id="UP001310890">
    <property type="component" value="Unassembled WGS sequence"/>
</dbReference>
<protein>
    <recommendedName>
        <fullName evidence="4">Autophagy-related protein 2</fullName>
    </recommendedName>
</protein>
<keyword evidence="8" id="KW-0445">Lipid transport</keyword>